<dbReference type="Pfam" id="PF02749">
    <property type="entry name" value="QRPTase_N"/>
    <property type="match status" value="1"/>
</dbReference>
<evidence type="ECO:0000256" key="8">
    <source>
        <dbReference type="ARBA" id="ARBA00033102"/>
    </source>
</evidence>
<evidence type="ECO:0000259" key="12">
    <source>
        <dbReference type="Pfam" id="PF02749"/>
    </source>
</evidence>
<dbReference type="Pfam" id="PF01729">
    <property type="entry name" value="QRPTase_C"/>
    <property type="match status" value="1"/>
</dbReference>
<keyword evidence="6 10" id="KW-0328">Glycosyltransferase</keyword>
<reference evidence="13 14" key="1">
    <citation type="submission" date="2023-08" db="EMBL/GenBank/DDBJ databases">
        <authorList>
            <person name="Park J.-S."/>
        </authorList>
    </citation>
    <scope>NUCLEOTIDE SEQUENCE [LARGE SCALE GENOMIC DNA]</scope>
    <source>
        <strain evidence="13 14">2205SS18-9</strain>
    </source>
</reference>
<dbReference type="CDD" id="cd01572">
    <property type="entry name" value="QPRTase"/>
    <property type="match status" value="1"/>
</dbReference>
<dbReference type="InterPro" id="IPR013785">
    <property type="entry name" value="Aldolase_TIM"/>
</dbReference>
<proteinExistence type="inferred from homology"/>
<dbReference type="RefSeq" id="WP_305994280.1">
    <property type="nucleotide sequence ID" value="NZ_JAVAMP010000021.1"/>
</dbReference>
<evidence type="ECO:0000256" key="6">
    <source>
        <dbReference type="ARBA" id="ARBA00022676"/>
    </source>
</evidence>
<feature type="domain" description="Quinolinate phosphoribosyl transferase C-terminal" evidence="11">
    <location>
        <begin position="112"/>
        <end position="278"/>
    </location>
</feature>
<evidence type="ECO:0000256" key="1">
    <source>
        <dbReference type="ARBA" id="ARBA00003237"/>
    </source>
</evidence>
<protein>
    <recommendedName>
        <fullName evidence="4">nicotinate-nucleotide diphosphorylase (carboxylating)</fullName>
        <ecNumber evidence="4">2.4.2.19</ecNumber>
    </recommendedName>
    <alternativeName>
        <fullName evidence="8">Quinolinate phosphoribosyltransferase [decarboxylating]</fullName>
    </alternativeName>
</protein>
<dbReference type="Proteomes" id="UP001231941">
    <property type="component" value="Unassembled WGS sequence"/>
</dbReference>
<sequence length="287" mass="31170">MIEGSMDRIKENIEAWLKEDIGTGDVTSISTIPAEHQSIGYIHAKEMGMLAGLPIAKLVFEIVDPNIIFSEQAVEGSILNKGDTIATVEGNTRNILIGERLALNLMQRLSGIATKTNQYVKELNNIPVKVVDTRKTTPGHRVLEKYAVKVGGGFNHRMGLYDAVMIKDNHIKATGSIKKAIEAARNQVPHTMKIEVEIEKMTEIEEALAADIILLDNMSIDTLTACVNQIKAKSPHIILEASGGITLETIRGVALTGVDVISVGGLTTSVKNLDISLDLNEKKVIVQ</sequence>
<evidence type="ECO:0000256" key="5">
    <source>
        <dbReference type="ARBA" id="ARBA00022642"/>
    </source>
</evidence>
<evidence type="ECO:0000259" key="11">
    <source>
        <dbReference type="Pfam" id="PF01729"/>
    </source>
</evidence>
<evidence type="ECO:0000256" key="3">
    <source>
        <dbReference type="ARBA" id="ARBA00009400"/>
    </source>
</evidence>
<accession>A0ABT9J5S1</accession>
<dbReference type="PIRSF" id="PIRSF006250">
    <property type="entry name" value="NadC_ModD"/>
    <property type="match status" value="1"/>
</dbReference>
<organism evidence="13 14">
    <name type="scientific">Chengkuizengella axinellae</name>
    <dbReference type="NCBI Taxonomy" id="3064388"/>
    <lineage>
        <taxon>Bacteria</taxon>
        <taxon>Bacillati</taxon>
        <taxon>Bacillota</taxon>
        <taxon>Bacilli</taxon>
        <taxon>Bacillales</taxon>
        <taxon>Paenibacillaceae</taxon>
        <taxon>Chengkuizengella</taxon>
    </lineage>
</organism>
<keyword evidence="7 10" id="KW-0808">Transferase</keyword>
<evidence type="ECO:0000256" key="7">
    <source>
        <dbReference type="ARBA" id="ARBA00022679"/>
    </source>
</evidence>
<evidence type="ECO:0000256" key="4">
    <source>
        <dbReference type="ARBA" id="ARBA00011944"/>
    </source>
</evidence>
<dbReference type="InterPro" id="IPR037128">
    <property type="entry name" value="Quinolinate_PRibosylTase_N_sf"/>
</dbReference>
<name>A0ABT9J5S1_9BACL</name>
<dbReference type="EC" id="2.4.2.19" evidence="4"/>
<comment type="pathway">
    <text evidence="2">Cofactor biosynthesis; NAD(+) biosynthesis; nicotinate D-ribonucleotide from quinolinate: step 1/1.</text>
</comment>
<dbReference type="InterPro" id="IPR022412">
    <property type="entry name" value="Quinolinate_PRibosylTrfase_N"/>
</dbReference>
<keyword evidence="14" id="KW-1185">Reference proteome</keyword>
<dbReference type="InterPro" id="IPR027277">
    <property type="entry name" value="NadC/ModD"/>
</dbReference>
<comment type="function">
    <text evidence="1">Involved in the catabolism of quinolinic acid (QA).</text>
</comment>
<dbReference type="GO" id="GO:0004514">
    <property type="term" value="F:nicotinate-nucleotide diphosphorylase (carboxylating) activity"/>
    <property type="evidence" value="ECO:0007669"/>
    <property type="project" value="UniProtKB-EC"/>
</dbReference>
<evidence type="ECO:0000256" key="9">
    <source>
        <dbReference type="ARBA" id="ARBA00047445"/>
    </source>
</evidence>
<evidence type="ECO:0000313" key="14">
    <source>
        <dbReference type="Proteomes" id="UP001231941"/>
    </source>
</evidence>
<dbReference type="PANTHER" id="PTHR32179:SF3">
    <property type="entry name" value="NICOTINATE-NUCLEOTIDE PYROPHOSPHORYLASE [CARBOXYLATING]"/>
    <property type="match status" value="1"/>
</dbReference>
<evidence type="ECO:0000313" key="13">
    <source>
        <dbReference type="EMBL" id="MDP5276966.1"/>
    </source>
</evidence>
<dbReference type="SUPFAM" id="SSF54675">
    <property type="entry name" value="Nicotinate/Quinolinate PRTase N-terminal domain-like"/>
    <property type="match status" value="1"/>
</dbReference>
<evidence type="ECO:0000256" key="10">
    <source>
        <dbReference type="PIRNR" id="PIRNR006250"/>
    </source>
</evidence>
<gene>
    <name evidence="13" type="primary">nadC</name>
    <name evidence="13" type="ORF">Q5Y73_22985</name>
</gene>
<dbReference type="SUPFAM" id="SSF51690">
    <property type="entry name" value="Nicotinate/Quinolinate PRTase C-terminal domain-like"/>
    <property type="match status" value="1"/>
</dbReference>
<dbReference type="EMBL" id="JAVAMP010000021">
    <property type="protein sequence ID" value="MDP5276966.1"/>
    <property type="molecule type" value="Genomic_DNA"/>
</dbReference>
<dbReference type="InterPro" id="IPR002638">
    <property type="entry name" value="Quinolinate_PRibosylTrfase_C"/>
</dbReference>
<feature type="domain" description="Quinolinate phosphoribosyl transferase N-terminal" evidence="12">
    <location>
        <begin position="25"/>
        <end position="110"/>
    </location>
</feature>
<dbReference type="PANTHER" id="PTHR32179">
    <property type="entry name" value="NICOTINATE-NUCLEOTIDE PYROPHOSPHORYLASE [CARBOXYLATING]"/>
    <property type="match status" value="1"/>
</dbReference>
<dbReference type="InterPro" id="IPR004393">
    <property type="entry name" value="NadC"/>
</dbReference>
<dbReference type="Gene3D" id="3.20.20.70">
    <property type="entry name" value="Aldolase class I"/>
    <property type="match status" value="1"/>
</dbReference>
<comment type="catalytic activity">
    <reaction evidence="9">
        <text>nicotinate beta-D-ribonucleotide + CO2 + diphosphate = quinolinate + 5-phospho-alpha-D-ribose 1-diphosphate + 2 H(+)</text>
        <dbReference type="Rhea" id="RHEA:12733"/>
        <dbReference type="ChEBI" id="CHEBI:15378"/>
        <dbReference type="ChEBI" id="CHEBI:16526"/>
        <dbReference type="ChEBI" id="CHEBI:29959"/>
        <dbReference type="ChEBI" id="CHEBI:33019"/>
        <dbReference type="ChEBI" id="CHEBI:57502"/>
        <dbReference type="ChEBI" id="CHEBI:58017"/>
        <dbReference type="EC" id="2.4.2.19"/>
    </reaction>
</comment>
<comment type="caution">
    <text evidence="13">The sequence shown here is derived from an EMBL/GenBank/DDBJ whole genome shotgun (WGS) entry which is preliminary data.</text>
</comment>
<dbReference type="Gene3D" id="3.90.1170.20">
    <property type="entry name" value="Quinolinate phosphoribosyl transferase, N-terminal domain"/>
    <property type="match status" value="1"/>
</dbReference>
<dbReference type="InterPro" id="IPR036068">
    <property type="entry name" value="Nicotinate_pribotase-like_C"/>
</dbReference>
<comment type="similarity">
    <text evidence="3 10">Belongs to the NadC/ModD family.</text>
</comment>
<keyword evidence="5" id="KW-0662">Pyridine nucleotide biosynthesis</keyword>
<evidence type="ECO:0000256" key="2">
    <source>
        <dbReference type="ARBA" id="ARBA00004893"/>
    </source>
</evidence>
<dbReference type="NCBIfam" id="TIGR00078">
    <property type="entry name" value="nadC"/>
    <property type="match status" value="1"/>
</dbReference>